<dbReference type="AlphaFoldDB" id="X1NTA0"/>
<protein>
    <submittedName>
        <fullName evidence="1">Uncharacterized protein</fullName>
    </submittedName>
</protein>
<sequence length="157" mass="18226">GIREPDKKGEALMLLDQASGILQKRRGEVIEPFSRTFNVVKEYFDKISDNFILIPNKEYFARVPLVEKGENGEQIEIFNTDRFMHRLLSLVESPNRREQELIRKFYSVYNQSYSDLGKLETITKVRDEIFVIFGTSLTSLPVKEQGLGVQDLFLYLA</sequence>
<proteinExistence type="predicted"/>
<dbReference type="EMBL" id="BARV01040990">
    <property type="protein sequence ID" value="GAI47272.1"/>
    <property type="molecule type" value="Genomic_DNA"/>
</dbReference>
<evidence type="ECO:0000313" key="1">
    <source>
        <dbReference type="EMBL" id="GAI47272.1"/>
    </source>
</evidence>
<feature type="non-terminal residue" evidence="1">
    <location>
        <position position="1"/>
    </location>
</feature>
<comment type="caution">
    <text evidence="1">The sequence shown here is derived from an EMBL/GenBank/DDBJ whole genome shotgun (WGS) entry which is preliminary data.</text>
</comment>
<name>X1NTA0_9ZZZZ</name>
<accession>X1NTA0</accession>
<reference evidence="1" key="1">
    <citation type="journal article" date="2014" name="Front. Microbiol.">
        <title>High frequency of phylogenetically diverse reductive dehalogenase-homologous genes in deep subseafloor sedimentary metagenomes.</title>
        <authorList>
            <person name="Kawai M."/>
            <person name="Futagami T."/>
            <person name="Toyoda A."/>
            <person name="Takaki Y."/>
            <person name="Nishi S."/>
            <person name="Hori S."/>
            <person name="Arai W."/>
            <person name="Tsubouchi T."/>
            <person name="Morono Y."/>
            <person name="Uchiyama I."/>
            <person name="Ito T."/>
            <person name="Fujiyama A."/>
            <person name="Inagaki F."/>
            <person name="Takami H."/>
        </authorList>
    </citation>
    <scope>NUCLEOTIDE SEQUENCE</scope>
    <source>
        <strain evidence="1">Expedition CK06-06</strain>
    </source>
</reference>
<organism evidence="1">
    <name type="scientific">marine sediment metagenome</name>
    <dbReference type="NCBI Taxonomy" id="412755"/>
    <lineage>
        <taxon>unclassified sequences</taxon>
        <taxon>metagenomes</taxon>
        <taxon>ecological metagenomes</taxon>
    </lineage>
</organism>
<gene>
    <name evidence="1" type="ORF">S06H3_62249</name>
</gene>
<feature type="non-terminal residue" evidence="1">
    <location>
        <position position="157"/>
    </location>
</feature>